<evidence type="ECO:0000313" key="1">
    <source>
        <dbReference type="EMBL" id="HAE93448.1"/>
    </source>
</evidence>
<dbReference type="Proteomes" id="UP000259173">
    <property type="component" value="Unassembled WGS sequence"/>
</dbReference>
<organism evidence="1 2">
    <name type="scientific">Hyphomonas atlantica</name>
    <dbReference type="NCBI Taxonomy" id="1280948"/>
    <lineage>
        <taxon>Bacteria</taxon>
        <taxon>Pseudomonadati</taxon>
        <taxon>Pseudomonadota</taxon>
        <taxon>Alphaproteobacteria</taxon>
        <taxon>Hyphomonadales</taxon>
        <taxon>Hyphomonadaceae</taxon>
        <taxon>Hyphomonas</taxon>
    </lineage>
</organism>
<evidence type="ECO:0000313" key="2">
    <source>
        <dbReference type="Proteomes" id="UP000259173"/>
    </source>
</evidence>
<accession>A0A3B9KXQ3</accession>
<dbReference type="EMBL" id="DMBR01000081">
    <property type="protein sequence ID" value="HAE93448.1"/>
    <property type="molecule type" value="Genomic_DNA"/>
</dbReference>
<dbReference type="AlphaFoldDB" id="A0A3B9KXQ3"/>
<sequence length="261" mass="29210">MLGATFQKVECLPQRPLRHRFRLGVVRGVEPRNFPNGDQCSIVETCRRRLEPVNPTSLENSDHEIADMIPEPDVCIAEHDVRADVMHHSAVPGMGKQAIFVHHNELDLVFKALEPFANARKSLRMKQTGFHVLLLSALAFCGASVAQSDLPMRGPDYFRDAKDLAATLGAAHAIRVECNGRGDQYWRRYMSDMLKYEAPNRGAVRSSLVEAFNEAFTSAGRIYQSCDNRAVEAEADFAVKGQEIATRMATHYFPQPPARND</sequence>
<dbReference type="NCBIfam" id="TIGR02301">
    <property type="entry name" value="TIGR02301 family protein"/>
    <property type="match status" value="1"/>
</dbReference>
<proteinExistence type="predicted"/>
<dbReference type="InterPro" id="IPR012645">
    <property type="entry name" value="CHP02301"/>
</dbReference>
<protein>
    <submittedName>
        <fullName evidence="1">TIGR02301 family protein</fullName>
    </submittedName>
</protein>
<name>A0A3B9KXQ3_9PROT</name>
<reference evidence="1 2" key="1">
    <citation type="journal article" date="2018" name="Nat. Biotechnol.">
        <title>A standardized bacterial taxonomy based on genome phylogeny substantially revises the tree of life.</title>
        <authorList>
            <person name="Parks D.H."/>
            <person name="Chuvochina M."/>
            <person name="Waite D.W."/>
            <person name="Rinke C."/>
            <person name="Skarshewski A."/>
            <person name="Chaumeil P.A."/>
            <person name="Hugenholtz P."/>
        </authorList>
    </citation>
    <scope>NUCLEOTIDE SEQUENCE [LARGE SCALE GENOMIC DNA]</scope>
    <source>
        <strain evidence="1">UBA8557</strain>
    </source>
</reference>
<comment type="caution">
    <text evidence="1">The sequence shown here is derived from an EMBL/GenBank/DDBJ whole genome shotgun (WGS) entry which is preliminary data.</text>
</comment>
<dbReference type="Pfam" id="PF09539">
    <property type="entry name" value="DUF2385"/>
    <property type="match status" value="1"/>
</dbReference>
<gene>
    <name evidence="1" type="ORF">DCG65_02740</name>
</gene>